<reference evidence="1" key="1">
    <citation type="submission" date="2014-11" db="EMBL/GenBank/DDBJ databases">
        <authorList>
            <person name="Amaro Gonzalez C."/>
        </authorList>
    </citation>
    <scope>NUCLEOTIDE SEQUENCE</scope>
</reference>
<proteinExistence type="predicted"/>
<dbReference type="EMBL" id="GBXM01015614">
    <property type="protein sequence ID" value="JAH92963.1"/>
    <property type="molecule type" value="Transcribed_RNA"/>
</dbReference>
<organism evidence="1">
    <name type="scientific">Anguilla anguilla</name>
    <name type="common">European freshwater eel</name>
    <name type="synonym">Muraena anguilla</name>
    <dbReference type="NCBI Taxonomy" id="7936"/>
    <lineage>
        <taxon>Eukaryota</taxon>
        <taxon>Metazoa</taxon>
        <taxon>Chordata</taxon>
        <taxon>Craniata</taxon>
        <taxon>Vertebrata</taxon>
        <taxon>Euteleostomi</taxon>
        <taxon>Actinopterygii</taxon>
        <taxon>Neopterygii</taxon>
        <taxon>Teleostei</taxon>
        <taxon>Anguilliformes</taxon>
        <taxon>Anguillidae</taxon>
        <taxon>Anguilla</taxon>
    </lineage>
</organism>
<sequence>MTTIHYFTKQCEDKWISAIKRNCRLAKLHCLNSNNSPAPMISKLILSVQQHNCFIFLPFLFCSFLRWSDTNPLNIGPPLMSGQAEALVTK</sequence>
<accession>A0A0E9WU01</accession>
<reference evidence="1" key="2">
    <citation type="journal article" date="2015" name="Fish Shellfish Immunol.">
        <title>Early steps in the European eel (Anguilla anguilla)-Vibrio vulnificus interaction in the gills: Role of the RtxA13 toxin.</title>
        <authorList>
            <person name="Callol A."/>
            <person name="Pajuelo D."/>
            <person name="Ebbesson L."/>
            <person name="Teles M."/>
            <person name="MacKenzie S."/>
            <person name="Amaro C."/>
        </authorList>
    </citation>
    <scope>NUCLEOTIDE SEQUENCE</scope>
</reference>
<protein>
    <submittedName>
        <fullName evidence="1">Uncharacterized protein</fullName>
    </submittedName>
</protein>
<evidence type="ECO:0000313" key="1">
    <source>
        <dbReference type="EMBL" id="JAH92963.1"/>
    </source>
</evidence>
<dbReference type="AlphaFoldDB" id="A0A0E9WU01"/>
<name>A0A0E9WU01_ANGAN</name>